<organism evidence="3 4">
    <name type="scientific">Flavilitoribacter nigricans (strain ATCC 23147 / DSM 23189 / NBRC 102662 / NCIMB 1420 / SS-2)</name>
    <name type="common">Lewinella nigricans</name>
    <dbReference type="NCBI Taxonomy" id="1122177"/>
    <lineage>
        <taxon>Bacteria</taxon>
        <taxon>Pseudomonadati</taxon>
        <taxon>Bacteroidota</taxon>
        <taxon>Saprospiria</taxon>
        <taxon>Saprospirales</taxon>
        <taxon>Lewinellaceae</taxon>
        <taxon>Flavilitoribacter</taxon>
    </lineage>
</organism>
<dbReference type="Pfam" id="PF10604">
    <property type="entry name" value="Polyketide_cyc2"/>
    <property type="match status" value="1"/>
</dbReference>
<keyword evidence="1" id="KW-1133">Transmembrane helix</keyword>
<dbReference type="OrthoDB" id="9807923at2"/>
<dbReference type="Gene3D" id="3.30.530.20">
    <property type="match status" value="1"/>
</dbReference>
<keyword evidence="1" id="KW-0472">Membrane</keyword>
<dbReference type="SUPFAM" id="SSF55961">
    <property type="entry name" value="Bet v1-like"/>
    <property type="match status" value="1"/>
</dbReference>
<dbReference type="InterPro" id="IPR011256">
    <property type="entry name" value="Reg_factor_effector_dom_sf"/>
</dbReference>
<accession>A0A2D0N1E3</accession>
<dbReference type="Proteomes" id="UP000223913">
    <property type="component" value="Unassembled WGS sequence"/>
</dbReference>
<dbReference type="SUPFAM" id="SSF55136">
    <property type="entry name" value="Probable bacterial effector-binding domain"/>
    <property type="match status" value="1"/>
</dbReference>
<dbReference type="CDD" id="cd07818">
    <property type="entry name" value="SRPBCC_1"/>
    <property type="match status" value="1"/>
</dbReference>
<feature type="transmembrane region" description="Helical" evidence="1">
    <location>
        <begin position="12"/>
        <end position="31"/>
    </location>
</feature>
<protein>
    <recommendedName>
        <fullName evidence="2">AraC effector-binding domain-containing protein</fullName>
    </recommendedName>
</protein>
<dbReference type="InterPro" id="IPR010499">
    <property type="entry name" value="AraC_E-bd"/>
</dbReference>
<evidence type="ECO:0000259" key="2">
    <source>
        <dbReference type="SMART" id="SM00871"/>
    </source>
</evidence>
<dbReference type="AlphaFoldDB" id="A0A2D0N1E3"/>
<dbReference type="EMBL" id="PDUD01000042">
    <property type="protein sequence ID" value="PHN02277.1"/>
    <property type="molecule type" value="Genomic_DNA"/>
</dbReference>
<name>A0A2D0N1E3_FLAN2</name>
<evidence type="ECO:0000313" key="3">
    <source>
        <dbReference type="EMBL" id="PHN02277.1"/>
    </source>
</evidence>
<keyword evidence="4" id="KW-1185">Reference proteome</keyword>
<dbReference type="InterPro" id="IPR023393">
    <property type="entry name" value="START-like_dom_sf"/>
</dbReference>
<feature type="domain" description="AraC effector-binding" evidence="2">
    <location>
        <begin position="189"/>
        <end position="341"/>
    </location>
</feature>
<evidence type="ECO:0000313" key="4">
    <source>
        <dbReference type="Proteomes" id="UP000223913"/>
    </source>
</evidence>
<reference evidence="3 4" key="1">
    <citation type="submission" date="2017-10" db="EMBL/GenBank/DDBJ databases">
        <title>The draft genome sequence of Lewinella nigricans NBRC 102662.</title>
        <authorList>
            <person name="Wang K."/>
        </authorList>
    </citation>
    <scope>NUCLEOTIDE SEQUENCE [LARGE SCALE GENOMIC DNA]</scope>
    <source>
        <strain evidence="3 4">NBRC 102662</strain>
    </source>
</reference>
<sequence>MIKHTFMKALKITGIVIGALIVLVLLLGAIAPNEMKTAKSITIDAPVEQVFNTVNDLKTWESWSPWKEMDPGMQVTMGEKSVGEGAYYTWTGDESGSGKMTILESEPSSRLLVDVEFDGMGGAKAPWTFAGSPEGTYVTWGFDSKMPYPMNAMLLFMDMTEAIGNDFERGLNKLKTKIESEKRSATPKQTIIEGDMPYSYMVGIRGTVKMSEIQQFYKDNLGKVYNELSAKKISMAGQPCGVYFSWDEQNQTAEMMAAIPVAKEVDLGGEFETVALPDGQAIILNFYGNYDQMDRAHNIIDNYVLLKKLETEMPVIEEYVTDPTNEPDPSRWLTKVIYPIKS</sequence>
<dbReference type="InterPro" id="IPR029442">
    <property type="entry name" value="GyrI-like"/>
</dbReference>
<comment type="caution">
    <text evidence="3">The sequence shown here is derived from an EMBL/GenBank/DDBJ whole genome shotgun (WGS) entry which is preliminary data.</text>
</comment>
<gene>
    <name evidence="3" type="ORF">CRP01_32785</name>
</gene>
<keyword evidence="1" id="KW-0812">Transmembrane</keyword>
<dbReference type="SMART" id="SM00871">
    <property type="entry name" value="AraC_E_bind"/>
    <property type="match status" value="1"/>
</dbReference>
<proteinExistence type="predicted"/>
<evidence type="ECO:0000256" key="1">
    <source>
        <dbReference type="SAM" id="Phobius"/>
    </source>
</evidence>
<dbReference type="Pfam" id="PF06445">
    <property type="entry name" value="GyrI-like"/>
    <property type="match status" value="1"/>
</dbReference>
<dbReference type="Gene3D" id="3.20.80.10">
    <property type="entry name" value="Regulatory factor, effector binding domain"/>
    <property type="match status" value="1"/>
</dbReference>
<dbReference type="InterPro" id="IPR019587">
    <property type="entry name" value="Polyketide_cyclase/dehydratase"/>
</dbReference>